<protein>
    <recommendedName>
        <fullName evidence="4">Secreted protein</fullName>
    </recommendedName>
</protein>
<name>A0AAN9JAC5_CLITE</name>
<keyword evidence="1" id="KW-0732">Signal</keyword>
<keyword evidence="3" id="KW-1185">Reference proteome</keyword>
<dbReference type="AlphaFoldDB" id="A0AAN9JAC5"/>
<evidence type="ECO:0008006" key="4">
    <source>
        <dbReference type="Google" id="ProtNLM"/>
    </source>
</evidence>
<evidence type="ECO:0000313" key="2">
    <source>
        <dbReference type="EMBL" id="KAK7294148.1"/>
    </source>
</evidence>
<comment type="caution">
    <text evidence="2">The sequence shown here is derived from an EMBL/GenBank/DDBJ whole genome shotgun (WGS) entry which is preliminary data.</text>
</comment>
<organism evidence="2 3">
    <name type="scientific">Clitoria ternatea</name>
    <name type="common">Butterfly pea</name>
    <dbReference type="NCBI Taxonomy" id="43366"/>
    <lineage>
        <taxon>Eukaryota</taxon>
        <taxon>Viridiplantae</taxon>
        <taxon>Streptophyta</taxon>
        <taxon>Embryophyta</taxon>
        <taxon>Tracheophyta</taxon>
        <taxon>Spermatophyta</taxon>
        <taxon>Magnoliopsida</taxon>
        <taxon>eudicotyledons</taxon>
        <taxon>Gunneridae</taxon>
        <taxon>Pentapetalae</taxon>
        <taxon>rosids</taxon>
        <taxon>fabids</taxon>
        <taxon>Fabales</taxon>
        <taxon>Fabaceae</taxon>
        <taxon>Papilionoideae</taxon>
        <taxon>50 kb inversion clade</taxon>
        <taxon>NPAAA clade</taxon>
        <taxon>indigoferoid/millettioid clade</taxon>
        <taxon>Phaseoleae</taxon>
        <taxon>Clitoria</taxon>
    </lineage>
</organism>
<reference evidence="2 3" key="1">
    <citation type="submission" date="2024-01" db="EMBL/GenBank/DDBJ databases">
        <title>The genomes of 5 underutilized Papilionoideae crops provide insights into root nodulation and disease resistance.</title>
        <authorList>
            <person name="Yuan L."/>
        </authorList>
    </citation>
    <scope>NUCLEOTIDE SEQUENCE [LARGE SCALE GENOMIC DNA]</scope>
    <source>
        <strain evidence="2">LY-2023</strain>
        <tissue evidence="2">Leaf</tissue>
    </source>
</reference>
<evidence type="ECO:0000313" key="3">
    <source>
        <dbReference type="Proteomes" id="UP001359559"/>
    </source>
</evidence>
<sequence>MLPLHLTLPFLSSVFMCPCCGNTLRPLCGRYVNSLPLYSSLNSDIKALQLIDAPKGRLETTFKAFANFLSRFYLGEGCDNNNSKGKDHS</sequence>
<feature type="signal peptide" evidence="1">
    <location>
        <begin position="1"/>
        <end position="21"/>
    </location>
</feature>
<gene>
    <name evidence="2" type="ORF">RJT34_17031</name>
</gene>
<evidence type="ECO:0000256" key="1">
    <source>
        <dbReference type="SAM" id="SignalP"/>
    </source>
</evidence>
<dbReference type="Proteomes" id="UP001359559">
    <property type="component" value="Unassembled WGS sequence"/>
</dbReference>
<proteinExistence type="predicted"/>
<feature type="chain" id="PRO_5042937745" description="Secreted protein" evidence="1">
    <location>
        <begin position="22"/>
        <end position="89"/>
    </location>
</feature>
<dbReference type="EMBL" id="JAYKXN010000004">
    <property type="protein sequence ID" value="KAK7294148.1"/>
    <property type="molecule type" value="Genomic_DNA"/>
</dbReference>
<accession>A0AAN9JAC5</accession>